<dbReference type="EMBL" id="CM018224">
    <property type="protein sequence ID" value="KAB2008669.1"/>
    <property type="molecule type" value="Genomic_DNA"/>
</dbReference>
<gene>
    <name evidence="1" type="ORF">ES319_D10G114800v1</name>
</gene>
<keyword evidence="2" id="KW-1185">Reference proteome</keyword>
<dbReference type="PANTHER" id="PTHR34457">
    <property type="entry name" value="EMBRYO DEFECTIVE 2410"/>
    <property type="match status" value="1"/>
</dbReference>
<dbReference type="PANTHER" id="PTHR34457:SF3">
    <property type="entry name" value="PROTEIN TIC236, CHLOROPLASTIC"/>
    <property type="match status" value="1"/>
</dbReference>
<evidence type="ECO:0000313" key="2">
    <source>
        <dbReference type="Proteomes" id="UP000327439"/>
    </source>
</evidence>
<sequence>MKWRLGIPPLFPIFYFPSRAKSANVEKEMKQVNIKPSLDVRLSDLKLVLGPELRIVYPLILNFTVSGELELNGQAHPKWIKPKGILTFENGDVNLVATQASIVRQLKDPEMAMQWTLIYQLTSWLRVLLQSAPSKRLLFEYSATSQD</sequence>
<evidence type="ECO:0000313" key="1">
    <source>
        <dbReference type="EMBL" id="KAB2008669.1"/>
    </source>
</evidence>
<reference evidence="2" key="1">
    <citation type="journal article" date="2020" name="Nat. Genet.">
        <title>Genomic diversifications of five Gossypium allopolyploid species and their impact on cotton improvement.</title>
        <authorList>
            <person name="Chen Z.J."/>
            <person name="Sreedasyam A."/>
            <person name="Ando A."/>
            <person name="Song Q."/>
            <person name="De Santiago L.M."/>
            <person name="Hulse-Kemp A.M."/>
            <person name="Ding M."/>
            <person name="Ye W."/>
            <person name="Kirkbride R.C."/>
            <person name="Jenkins J."/>
            <person name="Plott C."/>
            <person name="Lovell J."/>
            <person name="Lin Y.M."/>
            <person name="Vaughn R."/>
            <person name="Liu B."/>
            <person name="Simpson S."/>
            <person name="Scheffler B.E."/>
            <person name="Wen L."/>
            <person name="Saski C.A."/>
            <person name="Grover C.E."/>
            <person name="Hu G."/>
            <person name="Conover J.L."/>
            <person name="Carlson J.W."/>
            <person name="Shu S."/>
            <person name="Boston L.B."/>
            <person name="Williams M."/>
            <person name="Peterson D.G."/>
            <person name="McGee K."/>
            <person name="Jones D.C."/>
            <person name="Wendel J.F."/>
            <person name="Stelly D.M."/>
            <person name="Grimwood J."/>
            <person name="Schmutz J."/>
        </authorList>
    </citation>
    <scope>NUCLEOTIDE SEQUENCE [LARGE SCALE GENOMIC DNA]</scope>
    <source>
        <strain evidence="2">cv. 3-79</strain>
    </source>
</reference>
<proteinExistence type="predicted"/>
<dbReference type="AlphaFoldDB" id="A0A5J5PPX0"/>
<dbReference type="InterPro" id="IPR053022">
    <property type="entry name" value="Chloroplast_translocon_comp"/>
</dbReference>
<dbReference type="OrthoDB" id="1386367at2759"/>
<organism evidence="1 2">
    <name type="scientific">Gossypium barbadense</name>
    <name type="common">Sea Island cotton</name>
    <name type="synonym">Hibiscus barbadensis</name>
    <dbReference type="NCBI Taxonomy" id="3634"/>
    <lineage>
        <taxon>Eukaryota</taxon>
        <taxon>Viridiplantae</taxon>
        <taxon>Streptophyta</taxon>
        <taxon>Embryophyta</taxon>
        <taxon>Tracheophyta</taxon>
        <taxon>Spermatophyta</taxon>
        <taxon>Magnoliopsida</taxon>
        <taxon>eudicotyledons</taxon>
        <taxon>Gunneridae</taxon>
        <taxon>Pentapetalae</taxon>
        <taxon>rosids</taxon>
        <taxon>malvids</taxon>
        <taxon>Malvales</taxon>
        <taxon>Malvaceae</taxon>
        <taxon>Malvoideae</taxon>
        <taxon>Gossypium</taxon>
    </lineage>
</organism>
<accession>A0A5J5PPX0</accession>
<name>A0A5J5PPX0_GOSBA</name>
<protein>
    <submittedName>
        <fullName evidence="1">Uncharacterized protein</fullName>
    </submittedName>
</protein>
<dbReference type="Proteomes" id="UP000327439">
    <property type="component" value="Chromosome D10"/>
</dbReference>